<feature type="active site" description="Nucleophile" evidence="3">
    <location>
        <position position="33"/>
    </location>
</feature>
<dbReference type="OrthoDB" id="10263751at2759"/>
<evidence type="ECO:0000256" key="3">
    <source>
        <dbReference type="PIRSR" id="PIRSR000077-1"/>
    </source>
</evidence>
<feature type="domain" description="Thioredoxin" evidence="5">
    <location>
        <begin position="1"/>
        <end position="106"/>
    </location>
</feature>
<dbReference type="FunFam" id="3.40.30.10:FF:000245">
    <property type="entry name" value="Thioredoxin"/>
    <property type="match status" value="1"/>
</dbReference>
<protein>
    <recommendedName>
        <fullName evidence="2">Thioredoxin</fullName>
    </recommendedName>
</protein>
<dbReference type="InterPro" id="IPR005746">
    <property type="entry name" value="Thioredoxin"/>
</dbReference>
<accession>A0A139A9S2</accession>
<dbReference type="Gene3D" id="3.40.30.10">
    <property type="entry name" value="Glutaredoxin"/>
    <property type="match status" value="1"/>
</dbReference>
<evidence type="ECO:0000313" key="7">
    <source>
        <dbReference type="Proteomes" id="UP000070544"/>
    </source>
</evidence>
<proteinExistence type="inferred from homology"/>
<gene>
    <name evidence="6" type="ORF">M427DRAFT_71607</name>
</gene>
<dbReference type="CDD" id="cd02947">
    <property type="entry name" value="TRX_family"/>
    <property type="match status" value="1"/>
</dbReference>
<comment type="similarity">
    <text evidence="2">Belongs to the thioredoxin family.</text>
</comment>
<dbReference type="PANTHER" id="PTHR46115">
    <property type="entry name" value="THIOREDOXIN-LIKE PROTEIN 1"/>
    <property type="match status" value="1"/>
</dbReference>
<dbReference type="AlphaFoldDB" id="A0A139A9S2"/>
<keyword evidence="4" id="KW-0676">Redox-active center</keyword>
<sequence length="108" mass="12173">MVKVLSTKKEWDELYDSGAKIAVDFFAEWCGPCKFISPYFAELSEKYPDITFVKIDVDSDELGPVAEELGISAMPTFKVFHKKKQVSELVGASKDKLKDLVDSLHSHE</sequence>
<dbReference type="GO" id="GO:0015035">
    <property type="term" value="F:protein-disulfide reductase activity"/>
    <property type="evidence" value="ECO:0007669"/>
    <property type="project" value="InterPro"/>
</dbReference>
<dbReference type="SUPFAM" id="SSF52833">
    <property type="entry name" value="Thioredoxin-like"/>
    <property type="match status" value="1"/>
</dbReference>
<dbReference type="InterPro" id="IPR013766">
    <property type="entry name" value="Thioredoxin_domain"/>
</dbReference>
<name>A0A139A9S2_GONPJ</name>
<evidence type="ECO:0000256" key="2">
    <source>
        <dbReference type="PIRNR" id="PIRNR000077"/>
    </source>
</evidence>
<dbReference type="Proteomes" id="UP000070544">
    <property type="component" value="Unassembled WGS sequence"/>
</dbReference>
<dbReference type="STRING" id="1344416.A0A139A9S2"/>
<evidence type="ECO:0000259" key="5">
    <source>
        <dbReference type="PROSITE" id="PS51352"/>
    </source>
</evidence>
<evidence type="ECO:0000256" key="1">
    <source>
        <dbReference type="ARBA" id="ARBA00023157"/>
    </source>
</evidence>
<dbReference type="PIRSF" id="PIRSF000077">
    <property type="entry name" value="Thioredoxin"/>
    <property type="match status" value="1"/>
</dbReference>
<dbReference type="EMBL" id="KQ965781">
    <property type="protein sequence ID" value="KXS13225.1"/>
    <property type="molecule type" value="Genomic_DNA"/>
</dbReference>
<evidence type="ECO:0000313" key="6">
    <source>
        <dbReference type="EMBL" id="KXS13225.1"/>
    </source>
</evidence>
<feature type="active site" description="Nucleophile" evidence="3">
    <location>
        <position position="30"/>
    </location>
</feature>
<dbReference type="PRINTS" id="PR00421">
    <property type="entry name" value="THIOREDOXIN"/>
</dbReference>
<dbReference type="PROSITE" id="PS51352">
    <property type="entry name" value="THIOREDOXIN_2"/>
    <property type="match status" value="1"/>
</dbReference>
<dbReference type="InterPro" id="IPR036249">
    <property type="entry name" value="Thioredoxin-like_sf"/>
</dbReference>
<feature type="site" description="Contributes to redox potential value" evidence="3">
    <location>
        <position position="32"/>
    </location>
</feature>
<organism evidence="6 7">
    <name type="scientific">Gonapodya prolifera (strain JEL478)</name>
    <name type="common">Monoblepharis prolifera</name>
    <dbReference type="NCBI Taxonomy" id="1344416"/>
    <lineage>
        <taxon>Eukaryota</taxon>
        <taxon>Fungi</taxon>
        <taxon>Fungi incertae sedis</taxon>
        <taxon>Chytridiomycota</taxon>
        <taxon>Chytridiomycota incertae sedis</taxon>
        <taxon>Monoblepharidomycetes</taxon>
        <taxon>Monoblepharidales</taxon>
        <taxon>Gonapodyaceae</taxon>
        <taxon>Gonapodya</taxon>
    </lineage>
</organism>
<feature type="disulfide bond" description="Redox-active" evidence="4">
    <location>
        <begin position="30"/>
        <end position="33"/>
    </location>
</feature>
<feature type="site" description="Deprotonates C-terminal active site Cys" evidence="3">
    <location>
        <position position="24"/>
    </location>
</feature>
<feature type="site" description="Contributes to redox potential value" evidence="3">
    <location>
        <position position="31"/>
    </location>
</feature>
<evidence type="ECO:0000256" key="4">
    <source>
        <dbReference type="PIRSR" id="PIRSR000077-4"/>
    </source>
</evidence>
<keyword evidence="7" id="KW-1185">Reference proteome</keyword>
<reference evidence="6 7" key="1">
    <citation type="journal article" date="2015" name="Genome Biol. Evol.">
        <title>Phylogenomic analyses indicate that early fungi evolved digesting cell walls of algal ancestors of land plants.</title>
        <authorList>
            <person name="Chang Y."/>
            <person name="Wang S."/>
            <person name="Sekimoto S."/>
            <person name="Aerts A.L."/>
            <person name="Choi C."/>
            <person name="Clum A."/>
            <person name="LaButti K.M."/>
            <person name="Lindquist E.A."/>
            <person name="Yee Ngan C."/>
            <person name="Ohm R.A."/>
            <person name="Salamov A.A."/>
            <person name="Grigoriev I.V."/>
            <person name="Spatafora J.W."/>
            <person name="Berbee M.L."/>
        </authorList>
    </citation>
    <scope>NUCLEOTIDE SEQUENCE [LARGE SCALE GENOMIC DNA]</scope>
    <source>
        <strain evidence="6 7">JEL478</strain>
    </source>
</reference>
<dbReference type="OMA" id="WCIPSVF"/>
<dbReference type="Pfam" id="PF00085">
    <property type="entry name" value="Thioredoxin"/>
    <property type="match status" value="1"/>
</dbReference>
<keyword evidence="1 4" id="KW-1015">Disulfide bond</keyword>